<accession>A0A172TFX2</accession>
<dbReference type="InterPro" id="IPR010982">
    <property type="entry name" value="Lambda_DNA-bd_dom_sf"/>
</dbReference>
<organism evidence="3 4">
    <name type="scientific">Paenibacillus swuensis</name>
    <dbReference type="NCBI Taxonomy" id="1178515"/>
    <lineage>
        <taxon>Bacteria</taxon>
        <taxon>Bacillati</taxon>
        <taxon>Bacillota</taxon>
        <taxon>Bacilli</taxon>
        <taxon>Bacillales</taxon>
        <taxon>Paenibacillaceae</taxon>
        <taxon>Paenibacillus</taxon>
    </lineage>
</organism>
<dbReference type="PANTHER" id="PTHR46797">
    <property type="entry name" value="HTH-TYPE TRANSCRIPTIONAL REGULATOR"/>
    <property type="match status" value="1"/>
</dbReference>
<reference evidence="3 4" key="1">
    <citation type="submission" date="2015-01" db="EMBL/GenBank/DDBJ databases">
        <title>Paenibacillus swuensis/DY6/whole genome sequencing.</title>
        <authorList>
            <person name="Kim M.K."/>
            <person name="Srinivasan S."/>
            <person name="Lee J.-J."/>
        </authorList>
    </citation>
    <scope>NUCLEOTIDE SEQUENCE [LARGE SCALE GENOMIC DNA]</scope>
    <source>
        <strain evidence="3 4">DY6</strain>
    </source>
</reference>
<dbReference type="Gene3D" id="1.10.260.40">
    <property type="entry name" value="lambda repressor-like DNA-binding domains"/>
    <property type="match status" value="1"/>
</dbReference>
<dbReference type="RefSeq" id="WP_082882364.1">
    <property type="nucleotide sequence ID" value="NZ_CP011388.1"/>
</dbReference>
<dbReference type="GO" id="GO:0003700">
    <property type="term" value="F:DNA-binding transcription factor activity"/>
    <property type="evidence" value="ECO:0007669"/>
    <property type="project" value="TreeGrafter"/>
</dbReference>
<dbReference type="PROSITE" id="PS50943">
    <property type="entry name" value="HTH_CROC1"/>
    <property type="match status" value="1"/>
</dbReference>
<sequence>MEANVLAQRIRAFRKLKGHTQQELADILGISVAVLGSVERGTRRPEGKLLNTIAKALNIEVSELSPE</sequence>
<dbReference type="PANTHER" id="PTHR46797:SF1">
    <property type="entry name" value="METHYLPHOSPHONATE SYNTHASE"/>
    <property type="match status" value="1"/>
</dbReference>
<evidence type="ECO:0000313" key="3">
    <source>
        <dbReference type="EMBL" id="ANE45965.1"/>
    </source>
</evidence>
<evidence type="ECO:0000256" key="1">
    <source>
        <dbReference type="ARBA" id="ARBA00023125"/>
    </source>
</evidence>
<dbReference type="EMBL" id="CP011388">
    <property type="protein sequence ID" value="ANE45965.1"/>
    <property type="molecule type" value="Genomic_DNA"/>
</dbReference>
<dbReference type="CDD" id="cd00093">
    <property type="entry name" value="HTH_XRE"/>
    <property type="match status" value="1"/>
</dbReference>
<keyword evidence="1" id="KW-0238">DNA-binding</keyword>
<name>A0A172TFX2_9BACL</name>
<dbReference type="GO" id="GO:0003677">
    <property type="term" value="F:DNA binding"/>
    <property type="evidence" value="ECO:0007669"/>
    <property type="project" value="UniProtKB-KW"/>
</dbReference>
<dbReference type="AlphaFoldDB" id="A0A172TFX2"/>
<dbReference type="Pfam" id="PF01381">
    <property type="entry name" value="HTH_3"/>
    <property type="match status" value="1"/>
</dbReference>
<dbReference type="OrthoDB" id="3035529at2"/>
<dbReference type="GO" id="GO:0005829">
    <property type="term" value="C:cytosol"/>
    <property type="evidence" value="ECO:0007669"/>
    <property type="project" value="TreeGrafter"/>
</dbReference>
<proteinExistence type="predicted"/>
<gene>
    <name evidence="3" type="ORF">SY83_06345</name>
</gene>
<dbReference type="Proteomes" id="UP000076927">
    <property type="component" value="Chromosome"/>
</dbReference>
<dbReference type="STRING" id="1178515.SY83_06345"/>
<keyword evidence="4" id="KW-1185">Reference proteome</keyword>
<evidence type="ECO:0000259" key="2">
    <source>
        <dbReference type="PROSITE" id="PS50943"/>
    </source>
</evidence>
<feature type="domain" description="HTH cro/C1-type" evidence="2">
    <location>
        <begin position="10"/>
        <end position="64"/>
    </location>
</feature>
<dbReference type="SUPFAM" id="SSF47413">
    <property type="entry name" value="lambda repressor-like DNA-binding domains"/>
    <property type="match status" value="1"/>
</dbReference>
<dbReference type="InterPro" id="IPR001387">
    <property type="entry name" value="Cro/C1-type_HTH"/>
</dbReference>
<dbReference type="SMART" id="SM00530">
    <property type="entry name" value="HTH_XRE"/>
    <property type="match status" value="1"/>
</dbReference>
<dbReference type="KEGG" id="pswu:SY83_06345"/>
<evidence type="ECO:0000313" key="4">
    <source>
        <dbReference type="Proteomes" id="UP000076927"/>
    </source>
</evidence>
<dbReference type="InterPro" id="IPR050807">
    <property type="entry name" value="TransReg_Diox_bact_type"/>
</dbReference>
<protein>
    <recommendedName>
        <fullName evidence="2">HTH cro/C1-type domain-containing protein</fullName>
    </recommendedName>
</protein>